<proteinExistence type="predicted"/>
<gene>
    <name evidence="2" type="ORF">LTR09_007303</name>
</gene>
<protein>
    <submittedName>
        <fullName evidence="2">Uncharacterized protein</fullName>
    </submittedName>
</protein>
<dbReference type="EMBL" id="JAWDJX010000025">
    <property type="protein sequence ID" value="KAK3051648.1"/>
    <property type="molecule type" value="Genomic_DNA"/>
</dbReference>
<organism evidence="2 3">
    <name type="scientific">Extremus antarcticus</name>
    <dbReference type="NCBI Taxonomy" id="702011"/>
    <lineage>
        <taxon>Eukaryota</taxon>
        <taxon>Fungi</taxon>
        <taxon>Dikarya</taxon>
        <taxon>Ascomycota</taxon>
        <taxon>Pezizomycotina</taxon>
        <taxon>Dothideomycetes</taxon>
        <taxon>Dothideomycetidae</taxon>
        <taxon>Mycosphaerellales</taxon>
        <taxon>Extremaceae</taxon>
        <taxon>Extremus</taxon>
    </lineage>
</organism>
<keyword evidence="3" id="KW-1185">Reference proteome</keyword>
<evidence type="ECO:0000256" key="1">
    <source>
        <dbReference type="SAM" id="MobiDB-lite"/>
    </source>
</evidence>
<feature type="compositionally biased region" description="Basic residues" evidence="1">
    <location>
        <begin position="126"/>
        <end position="141"/>
    </location>
</feature>
<reference evidence="2" key="1">
    <citation type="submission" date="2023-04" db="EMBL/GenBank/DDBJ databases">
        <title>Black Yeasts Isolated from many extreme environments.</title>
        <authorList>
            <person name="Coleine C."/>
            <person name="Stajich J.E."/>
            <person name="Selbmann L."/>
        </authorList>
    </citation>
    <scope>NUCLEOTIDE SEQUENCE</scope>
    <source>
        <strain evidence="2">CCFEE 5312</strain>
    </source>
</reference>
<feature type="compositionally biased region" description="Basic and acidic residues" evidence="1">
    <location>
        <begin position="142"/>
        <end position="153"/>
    </location>
</feature>
<sequence length="153" mass="17343">MADPFANQHAIYDAQWKDIMSAFDALDDDIQTAALADPFLPRWDRTWFEAITAMQGDTEIHLDAAKAGIEDMRQVLEHVEGASPEVVNDRLSSIRSFVARIEDGLQEKEEVDEPAPVVATPTGPNYRRHQARIQPTRRVKSRLSETENAWKVE</sequence>
<evidence type="ECO:0000313" key="2">
    <source>
        <dbReference type="EMBL" id="KAK3051648.1"/>
    </source>
</evidence>
<name>A0AAJ0DD74_9PEZI</name>
<feature type="region of interest" description="Disordered" evidence="1">
    <location>
        <begin position="108"/>
        <end position="153"/>
    </location>
</feature>
<comment type="caution">
    <text evidence="2">The sequence shown here is derived from an EMBL/GenBank/DDBJ whole genome shotgun (WGS) entry which is preliminary data.</text>
</comment>
<dbReference type="Proteomes" id="UP001271007">
    <property type="component" value="Unassembled WGS sequence"/>
</dbReference>
<accession>A0AAJ0DD74</accession>
<dbReference type="AlphaFoldDB" id="A0AAJ0DD74"/>
<evidence type="ECO:0000313" key="3">
    <source>
        <dbReference type="Proteomes" id="UP001271007"/>
    </source>
</evidence>